<dbReference type="Pfam" id="PF14052">
    <property type="entry name" value="Caps_assemb_Wzi"/>
    <property type="match status" value="1"/>
</dbReference>
<dbReference type="OrthoDB" id="101884at2"/>
<proteinExistence type="predicted"/>
<comment type="caution">
    <text evidence="2">The sequence shown here is derived from an EMBL/GenBank/DDBJ whole genome shotgun (WGS) entry which is preliminary data.</text>
</comment>
<evidence type="ECO:0000256" key="1">
    <source>
        <dbReference type="SAM" id="SignalP"/>
    </source>
</evidence>
<feature type="chain" id="PRO_5017780605" evidence="1">
    <location>
        <begin position="25"/>
        <end position="511"/>
    </location>
</feature>
<feature type="signal peptide" evidence="1">
    <location>
        <begin position="1"/>
        <end position="24"/>
    </location>
</feature>
<dbReference type="InterPro" id="IPR038636">
    <property type="entry name" value="Wzi_sf"/>
</dbReference>
<reference evidence="2 3" key="1">
    <citation type="submission" date="2018-08" db="EMBL/GenBank/DDBJ databases">
        <title>Thalassotalea euphylliae genome.</title>
        <authorList>
            <person name="Summers S."/>
            <person name="Rice S.A."/>
            <person name="Freckelton M.L."/>
            <person name="Nedved B.T."/>
            <person name="Hadfield M.G."/>
        </authorList>
    </citation>
    <scope>NUCLEOTIDE SEQUENCE [LARGE SCALE GENOMIC DNA]</scope>
    <source>
        <strain evidence="2 3">H1</strain>
    </source>
</reference>
<dbReference type="EMBL" id="QUOU01000001">
    <property type="protein sequence ID" value="REL27965.1"/>
    <property type="molecule type" value="Genomic_DNA"/>
</dbReference>
<dbReference type="InterPro" id="IPR026950">
    <property type="entry name" value="Caps_assemb_Wzi"/>
</dbReference>
<keyword evidence="1" id="KW-0732">Signal</keyword>
<organism evidence="2 3">
    <name type="scientific">Thalassotalea euphylliae</name>
    <dbReference type="NCBI Taxonomy" id="1655234"/>
    <lineage>
        <taxon>Bacteria</taxon>
        <taxon>Pseudomonadati</taxon>
        <taxon>Pseudomonadota</taxon>
        <taxon>Gammaproteobacteria</taxon>
        <taxon>Alteromonadales</taxon>
        <taxon>Colwelliaceae</taxon>
        <taxon>Thalassotalea</taxon>
    </lineage>
</organism>
<accession>A0A3E0TVJ6</accession>
<dbReference type="Gene3D" id="2.40.160.130">
    <property type="entry name" value="Capsule assembly protein Wzi"/>
    <property type="match status" value="1"/>
</dbReference>
<protein>
    <submittedName>
        <fullName evidence="2">Capsule assembly Wzi family protein</fullName>
    </submittedName>
</protein>
<gene>
    <name evidence="2" type="ORF">DXX93_16280</name>
</gene>
<sequence length="511" mass="57373">MHFFSSIKSRALYLLAASSFPVFAGPWVDTNDAFLRESIEHLADVNLVTTPTTTFPLMWRDIARDLEQAPIHLMDEHTLSAFTYVNHQLKLAKKNTKRVELNIASKDARFTSFGDKYRDKNTIQIHTSFMTDHFAFNFAPKYTSSPSDDDKVTYDGSYAAAFVGNWVLSAGMQNRWWGPGWDTSLSLSSNARPLPAVSLSRLSAEPVTVPFTEHQIPWTVTTFMGLMDDDRVVDDALLWGFRLNFRPAQNWEVGISRLAQWAGDGRPSGFDTFVDVLAGRDNCGGVGPSVEECAAGEEPGNQLAGYDIRYSTKLFNHPLALYFTAFAEDGDSKGGLSILGEERYQAGLDTRTTVFGRNWRLFAEWTDTYAKCRDGRNGDGTSAIGDCYYEHHIYETGVRYKGRVLGNLYENDATSIVFGAISQVENNLAYQVKLRFLELNQDNNDKAPNNPLIGNTLTPIAEDLMMLSGKVQYSYQNWRFTLDADISQSSFENDIEDDTNANLSLNIEFML</sequence>
<dbReference type="Proteomes" id="UP000256478">
    <property type="component" value="Unassembled WGS sequence"/>
</dbReference>
<name>A0A3E0TVJ6_9GAMM</name>
<dbReference type="RefSeq" id="WP_116009029.1">
    <property type="nucleotide sequence ID" value="NZ_QUOU01000001.1"/>
</dbReference>
<evidence type="ECO:0000313" key="2">
    <source>
        <dbReference type="EMBL" id="REL27965.1"/>
    </source>
</evidence>
<dbReference type="AlphaFoldDB" id="A0A3E0TVJ6"/>
<evidence type="ECO:0000313" key="3">
    <source>
        <dbReference type="Proteomes" id="UP000256478"/>
    </source>
</evidence>